<accession>A0ABX0DZ42</accession>
<organism evidence="3 4">
    <name type="scientific">Streptomyces ureilyticus</name>
    <dbReference type="NCBI Taxonomy" id="1775131"/>
    <lineage>
        <taxon>Bacteria</taxon>
        <taxon>Bacillati</taxon>
        <taxon>Actinomycetota</taxon>
        <taxon>Actinomycetes</taxon>
        <taxon>Kitasatosporales</taxon>
        <taxon>Streptomycetaceae</taxon>
        <taxon>Streptomyces</taxon>
    </lineage>
</organism>
<name>A0ABX0DZ42_9ACTN</name>
<feature type="transmembrane region" description="Helical" evidence="1">
    <location>
        <begin position="70"/>
        <end position="92"/>
    </location>
</feature>
<keyword evidence="1" id="KW-0812">Transmembrane</keyword>
<dbReference type="InterPro" id="IPR050039">
    <property type="entry name" value="MAB_1171c-like"/>
</dbReference>
<feature type="transmembrane region" description="Helical" evidence="1">
    <location>
        <begin position="6"/>
        <end position="24"/>
    </location>
</feature>
<evidence type="ECO:0000313" key="4">
    <source>
        <dbReference type="Proteomes" id="UP001518140"/>
    </source>
</evidence>
<keyword evidence="1" id="KW-0472">Membrane</keyword>
<evidence type="ECO:0000313" key="3">
    <source>
        <dbReference type="EMBL" id="NGO47217.1"/>
    </source>
</evidence>
<keyword evidence="1" id="KW-1133">Transmembrane helix</keyword>
<proteinExistence type="predicted"/>
<comment type="caution">
    <text evidence="3">The sequence shown here is derived from an EMBL/GenBank/DDBJ whole genome shotgun (WGS) entry which is preliminary data.</text>
</comment>
<keyword evidence="4" id="KW-1185">Reference proteome</keyword>
<feature type="transmembrane region" description="Helical" evidence="1">
    <location>
        <begin position="36"/>
        <end position="58"/>
    </location>
</feature>
<sequence length="410" mass="43985">MDGLIYYIAAAVLWAGFAAQLPGLWHHRRDPLKRALCAVIFLAGGCFALGAPSTIAAINRLTGVPNAAAPVTYAALNAFSAFSLVLIVHWRGGDPDRIRRLSRGWLATYTVVIAVQLVLFAAGDAPFERRTTFDTYYATTPYIREMIALYLVAHMAAAFTTTILCWRWTRHITGWTRTALTLLALGWLCTSTYGVAKLVAVAARWTGHDWAALSTRLAPLLVAIGSALIAAGYIVPLLGPRLDSALALLRLGPLYRLLVGESGKRYQVALSWRSLGDVELQLTQRTTAIHDGLKRLSAHFDPQVRARAYDMAIAGSHSPAEAEAMGAAAMVAVAAFSATPRPEPHTTPTGPNRAAIEAVAALTGPANSDPYADRPTLDTDQNSLIRLSQAVGAPIVDAAVRAQRAEKQDA</sequence>
<feature type="transmembrane region" description="Helical" evidence="1">
    <location>
        <begin position="104"/>
        <end position="127"/>
    </location>
</feature>
<dbReference type="EMBL" id="JAAKZX010000168">
    <property type="protein sequence ID" value="NGO47217.1"/>
    <property type="molecule type" value="Genomic_DNA"/>
</dbReference>
<feature type="transmembrane region" description="Helical" evidence="1">
    <location>
        <begin position="147"/>
        <end position="168"/>
    </location>
</feature>
<feature type="domain" description="DUF6545" evidence="2">
    <location>
        <begin position="247"/>
        <end position="390"/>
    </location>
</feature>
<evidence type="ECO:0000256" key="1">
    <source>
        <dbReference type="SAM" id="Phobius"/>
    </source>
</evidence>
<dbReference type="RefSeq" id="WP_165343740.1">
    <property type="nucleotide sequence ID" value="NZ_JAAKZX010000168.1"/>
</dbReference>
<feature type="transmembrane region" description="Helical" evidence="1">
    <location>
        <begin position="180"/>
        <end position="205"/>
    </location>
</feature>
<gene>
    <name evidence="3" type="ORF">G6048_35680</name>
</gene>
<dbReference type="NCBIfam" id="NF042915">
    <property type="entry name" value="MAB_1171c_fam"/>
    <property type="match status" value="1"/>
</dbReference>
<feature type="transmembrane region" description="Helical" evidence="1">
    <location>
        <begin position="217"/>
        <end position="238"/>
    </location>
</feature>
<reference evidence="3 4" key="1">
    <citation type="submission" date="2020-02" db="EMBL/GenBank/DDBJ databases">
        <title>Whole-genome analyses of novel actinobacteria.</title>
        <authorList>
            <person name="Sahin N."/>
            <person name="Tokatli A."/>
        </authorList>
    </citation>
    <scope>NUCLEOTIDE SEQUENCE [LARGE SCALE GENOMIC DNA]</scope>
    <source>
        <strain evidence="3 4">YC419</strain>
    </source>
</reference>
<dbReference type="Proteomes" id="UP001518140">
    <property type="component" value="Unassembled WGS sequence"/>
</dbReference>
<dbReference type="InterPro" id="IPR046675">
    <property type="entry name" value="DUF6545"/>
</dbReference>
<protein>
    <recommendedName>
        <fullName evidence="2">DUF6545 domain-containing protein</fullName>
    </recommendedName>
</protein>
<evidence type="ECO:0000259" key="2">
    <source>
        <dbReference type="Pfam" id="PF20182"/>
    </source>
</evidence>
<dbReference type="Pfam" id="PF20182">
    <property type="entry name" value="DUF6545"/>
    <property type="match status" value="1"/>
</dbReference>